<reference evidence="2" key="1">
    <citation type="journal article" date="2014" name="Int. J. Syst. Evol. Microbiol.">
        <title>Complete genome sequence of Corynebacterium casei LMG S-19264T (=DSM 44701T), isolated from a smear-ripened cheese.</title>
        <authorList>
            <consortium name="US DOE Joint Genome Institute (JGI-PGF)"/>
            <person name="Walter F."/>
            <person name="Albersmeier A."/>
            <person name="Kalinowski J."/>
            <person name="Ruckert C."/>
        </authorList>
    </citation>
    <scope>NUCLEOTIDE SEQUENCE</scope>
    <source>
        <strain evidence="2">CGMCC 4.7368</strain>
    </source>
</reference>
<dbReference type="CDD" id="cd00198">
    <property type="entry name" value="vWFA"/>
    <property type="match status" value="1"/>
</dbReference>
<dbReference type="EMBL" id="BMNH01000001">
    <property type="protein sequence ID" value="GGO61339.1"/>
    <property type="molecule type" value="Genomic_DNA"/>
</dbReference>
<dbReference type="SUPFAM" id="SSF53300">
    <property type="entry name" value="vWA-like"/>
    <property type="match status" value="1"/>
</dbReference>
<gene>
    <name evidence="2" type="ORF">GCM10012289_03330</name>
</gene>
<sequence length="396" mass="42920">MLPGVDRAAFAASLAARLRRRGVPVGLTGVDDFLRAIDVAQPRTLPELYWTARITLVRRHSEIALFDEAFAEIFEATGPALDPHARRRPLARKNGADDAFAPLPDARAGGDDAGGLPWTTLPAVVAGAEDSDGPARVPELSPSDVEALGDVPFEQLDERECELLGGWLEEAAASWPTRRSRRFRVSWKGRGIAVRATLTRSRRTGWEPFRLAGKEPVVRPRRVVMLCDVSQSMRAQASAYLHLMRALTMTVDAEVFAFGTTLTRLTPVLASRSAAAAVELATERVTDRFGGTRIATNVRALLSSHHGAKVRGAIVLVGSDGWDGDPPEELGAAMARLSRRAHQVIWMNPRAAAPGFEPRVASMAAALPYCDLMLPAHTFGSLRDVIGAVAGSRFRW</sequence>
<dbReference type="PANTHER" id="PTHR39338">
    <property type="entry name" value="BLL5662 PROTEIN-RELATED"/>
    <property type="match status" value="1"/>
</dbReference>
<keyword evidence="3" id="KW-1185">Reference proteome</keyword>
<dbReference type="PANTHER" id="PTHR39338:SF6">
    <property type="entry name" value="BLL5662 PROTEIN"/>
    <property type="match status" value="1"/>
</dbReference>
<dbReference type="AlphaFoldDB" id="A0A918DFW7"/>
<evidence type="ECO:0000256" key="1">
    <source>
        <dbReference type="SAM" id="MobiDB-lite"/>
    </source>
</evidence>
<dbReference type="RefSeq" id="WP_189122121.1">
    <property type="nucleotide sequence ID" value="NZ_BMNH01000001.1"/>
</dbReference>
<evidence type="ECO:0000313" key="2">
    <source>
        <dbReference type="EMBL" id="GGO61339.1"/>
    </source>
</evidence>
<dbReference type="InterPro" id="IPR036465">
    <property type="entry name" value="vWFA_dom_sf"/>
</dbReference>
<proteinExistence type="predicted"/>
<comment type="caution">
    <text evidence="2">The sequence shown here is derived from an EMBL/GenBank/DDBJ whole genome shotgun (WGS) entry which is preliminary data.</text>
</comment>
<name>A0A918DFW7_9ACTN</name>
<dbReference type="Gene3D" id="3.40.50.410">
    <property type="entry name" value="von Willebrand factor, type A domain"/>
    <property type="match status" value="1"/>
</dbReference>
<feature type="region of interest" description="Disordered" evidence="1">
    <location>
        <begin position="93"/>
        <end position="114"/>
    </location>
</feature>
<organism evidence="2 3">
    <name type="scientific">Nonomuraea cavernae</name>
    <dbReference type="NCBI Taxonomy" id="2045107"/>
    <lineage>
        <taxon>Bacteria</taxon>
        <taxon>Bacillati</taxon>
        <taxon>Actinomycetota</taxon>
        <taxon>Actinomycetes</taxon>
        <taxon>Streptosporangiales</taxon>
        <taxon>Streptosporangiaceae</taxon>
        <taxon>Nonomuraea</taxon>
    </lineage>
</organism>
<accession>A0A918DFW7</accession>
<reference evidence="2" key="2">
    <citation type="submission" date="2020-09" db="EMBL/GenBank/DDBJ databases">
        <authorList>
            <person name="Sun Q."/>
            <person name="Zhou Y."/>
        </authorList>
    </citation>
    <scope>NUCLEOTIDE SEQUENCE</scope>
    <source>
        <strain evidence="2">CGMCC 4.7368</strain>
    </source>
</reference>
<evidence type="ECO:0000313" key="3">
    <source>
        <dbReference type="Proteomes" id="UP000646523"/>
    </source>
</evidence>
<dbReference type="Proteomes" id="UP000646523">
    <property type="component" value="Unassembled WGS sequence"/>
</dbReference>
<protein>
    <recommendedName>
        <fullName evidence="4">CoxE</fullName>
    </recommendedName>
</protein>
<dbReference type="InterPro" id="IPR008912">
    <property type="entry name" value="Uncharacterised_CoxE"/>
</dbReference>
<dbReference type="InterPro" id="IPR011195">
    <property type="entry name" value="UCP010256"/>
</dbReference>
<dbReference type="Pfam" id="PF05762">
    <property type="entry name" value="VWA_CoxE"/>
    <property type="match status" value="1"/>
</dbReference>
<evidence type="ECO:0008006" key="4">
    <source>
        <dbReference type="Google" id="ProtNLM"/>
    </source>
</evidence>
<dbReference type="PIRSF" id="PIRSF010256">
    <property type="entry name" value="CoxE_vWa"/>
    <property type="match status" value="1"/>
</dbReference>